<comment type="caution">
    <text evidence="8">The sequence shown here is derived from an EMBL/GenBank/DDBJ whole genome shotgun (WGS) entry which is preliminary data.</text>
</comment>
<feature type="transmembrane region" description="Helical" evidence="7">
    <location>
        <begin position="269"/>
        <end position="289"/>
    </location>
</feature>
<feature type="transmembrane region" description="Helical" evidence="7">
    <location>
        <begin position="67"/>
        <end position="86"/>
    </location>
</feature>
<evidence type="ECO:0000313" key="9">
    <source>
        <dbReference type="Proteomes" id="UP001595859"/>
    </source>
</evidence>
<keyword evidence="6 7" id="KW-0472">Membrane</keyword>
<evidence type="ECO:0000256" key="4">
    <source>
        <dbReference type="ARBA" id="ARBA00022692"/>
    </source>
</evidence>
<proteinExistence type="inferred from homology"/>
<keyword evidence="4 7" id="KW-0812">Transmembrane</keyword>
<dbReference type="SUPFAM" id="SSF103473">
    <property type="entry name" value="MFS general substrate transporter"/>
    <property type="match status" value="1"/>
</dbReference>
<evidence type="ECO:0000256" key="2">
    <source>
        <dbReference type="ARBA" id="ARBA00008335"/>
    </source>
</evidence>
<dbReference type="Proteomes" id="UP001595859">
    <property type="component" value="Unassembled WGS sequence"/>
</dbReference>
<feature type="transmembrane region" description="Helical" evidence="7">
    <location>
        <begin position="35"/>
        <end position="58"/>
    </location>
</feature>
<organism evidence="8 9">
    <name type="scientific">Actinophytocola glycyrrhizae</name>
    <dbReference type="NCBI Taxonomy" id="2044873"/>
    <lineage>
        <taxon>Bacteria</taxon>
        <taxon>Bacillati</taxon>
        <taxon>Actinomycetota</taxon>
        <taxon>Actinomycetes</taxon>
        <taxon>Pseudonocardiales</taxon>
        <taxon>Pseudonocardiaceae</taxon>
    </lineage>
</organism>
<dbReference type="PANTHER" id="PTHR23514:SF3">
    <property type="entry name" value="BYPASS OF STOP CODON PROTEIN 6"/>
    <property type="match status" value="1"/>
</dbReference>
<dbReference type="Pfam" id="PF07690">
    <property type="entry name" value="MFS_1"/>
    <property type="match status" value="1"/>
</dbReference>
<dbReference type="Gene3D" id="1.20.1250.20">
    <property type="entry name" value="MFS general substrate transporter like domains"/>
    <property type="match status" value="2"/>
</dbReference>
<dbReference type="InterPro" id="IPR051788">
    <property type="entry name" value="MFS_Transporter"/>
</dbReference>
<feature type="transmembrane region" description="Helical" evidence="7">
    <location>
        <begin position="328"/>
        <end position="348"/>
    </location>
</feature>
<feature type="transmembrane region" description="Helical" evidence="7">
    <location>
        <begin position="301"/>
        <end position="322"/>
    </location>
</feature>
<evidence type="ECO:0000256" key="1">
    <source>
        <dbReference type="ARBA" id="ARBA00004127"/>
    </source>
</evidence>
<dbReference type="PANTHER" id="PTHR23514">
    <property type="entry name" value="BYPASS OF STOP CODON PROTEIN 6"/>
    <property type="match status" value="1"/>
</dbReference>
<comment type="similarity">
    <text evidence="2">Belongs to the major facilitator superfamily.</text>
</comment>
<accession>A0ABV9SDT5</accession>
<evidence type="ECO:0000256" key="5">
    <source>
        <dbReference type="ARBA" id="ARBA00022989"/>
    </source>
</evidence>
<name>A0ABV9SDT5_9PSEU</name>
<gene>
    <name evidence="8" type="ORF">ACFPCV_34480</name>
</gene>
<feature type="transmembrane region" description="Helical" evidence="7">
    <location>
        <begin position="214"/>
        <end position="234"/>
    </location>
</feature>
<dbReference type="InterPro" id="IPR036259">
    <property type="entry name" value="MFS_trans_sf"/>
</dbReference>
<dbReference type="RefSeq" id="WP_378061232.1">
    <property type="nucleotide sequence ID" value="NZ_JBHSIS010000023.1"/>
</dbReference>
<feature type="transmembrane region" description="Helical" evidence="7">
    <location>
        <begin position="145"/>
        <end position="163"/>
    </location>
</feature>
<protein>
    <submittedName>
        <fullName evidence="8">MFS transporter</fullName>
    </submittedName>
</protein>
<evidence type="ECO:0000256" key="3">
    <source>
        <dbReference type="ARBA" id="ARBA00022448"/>
    </source>
</evidence>
<keyword evidence="5 7" id="KW-1133">Transmembrane helix</keyword>
<keyword evidence="3" id="KW-0813">Transport</keyword>
<evidence type="ECO:0000256" key="6">
    <source>
        <dbReference type="ARBA" id="ARBA00023136"/>
    </source>
</evidence>
<dbReference type="EMBL" id="JBHSIS010000023">
    <property type="protein sequence ID" value="MFC4858633.1"/>
    <property type="molecule type" value="Genomic_DNA"/>
</dbReference>
<feature type="transmembrane region" description="Helical" evidence="7">
    <location>
        <begin position="175"/>
        <end position="194"/>
    </location>
</feature>
<comment type="subcellular location">
    <subcellularLocation>
        <location evidence="1">Endomembrane system</location>
        <topology evidence="1">Multi-pass membrane protein</topology>
    </subcellularLocation>
</comment>
<evidence type="ECO:0000313" key="8">
    <source>
        <dbReference type="EMBL" id="MFC4858633.1"/>
    </source>
</evidence>
<keyword evidence="9" id="KW-1185">Reference proteome</keyword>
<sequence>MVVRCAVVFGLLGLFQATLGPLIPLLRDRDDLSAGTAGLLVTGFFGGSLVSTAVGGLLSDRFAGPPLYVTSAVLLPAGLGLLALPAGWPVPLLAVAVAGLGFGGLVLIINTVMAARGLTYVNLVNGTYGLGAAAGPALISVTHGGVLFAVLAVGVLVSLPWTVPSAETTVERARLRMSLPLVLFCAMLFCYAGVETGLSSWEATHLRAHGYSADTAAALTSLFWLGLAGGRLLVPLVTRNWSPPRLIVSALLACGASLSVIAFDFSAPAGFLLLGACAGPIFPATLAWIARTLPHPRRVNAAVLTVAMLGNAAVPALIGFGLEATSVLALPLFVAVALAGCLGIVVALRARAVERQEV</sequence>
<reference evidence="9" key="1">
    <citation type="journal article" date="2019" name="Int. J. Syst. Evol. Microbiol.">
        <title>The Global Catalogue of Microorganisms (GCM) 10K type strain sequencing project: providing services to taxonomists for standard genome sequencing and annotation.</title>
        <authorList>
            <consortium name="The Broad Institute Genomics Platform"/>
            <consortium name="The Broad Institute Genome Sequencing Center for Infectious Disease"/>
            <person name="Wu L."/>
            <person name="Ma J."/>
        </authorList>
    </citation>
    <scope>NUCLEOTIDE SEQUENCE [LARGE SCALE GENOMIC DNA]</scope>
    <source>
        <strain evidence="9">ZS-22-S1</strain>
    </source>
</reference>
<feature type="transmembrane region" description="Helical" evidence="7">
    <location>
        <begin position="246"/>
        <end position="263"/>
    </location>
</feature>
<feature type="transmembrane region" description="Helical" evidence="7">
    <location>
        <begin position="120"/>
        <end position="139"/>
    </location>
</feature>
<feature type="transmembrane region" description="Helical" evidence="7">
    <location>
        <begin position="92"/>
        <end position="113"/>
    </location>
</feature>
<dbReference type="InterPro" id="IPR011701">
    <property type="entry name" value="MFS"/>
</dbReference>
<evidence type="ECO:0000256" key="7">
    <source>
        <dbReference type="SAM" id="Phobius"/>
    </source>
</evidence>